<feature type="domain" description="Sulfatase-modifying factor enzyme-like" evidence="3">
    <location>
        <begin position="198"/>
        <end position="440"/>
    </location>
</feature>
<sequence length="443" mass="47891">MPLLFVFLVLFSALSGCKTAGQAGSLDSAISLDKAIEIAAHTIGSTLPEGTVVAVINFGSPAPELSDYVIEELMGRLIRDGKLVVVDRGNLELIRGEMDFQLSGEVSDESAQSIGKKLGAENIITGSLTSIGNNYRFRMYTLNVESAARKTATMETVHLAGGLESLASSGAQASPAVAPPAKTAAAVPASPPQAVSGDFVRIPGGVFMMGSPESEASRQDDEVLHQIAISPFLLKRHEVSQEEYEGVMGVNPSYAKGKNLPVEKVSWDDAIDFCNRLSELEKLTPVYTRSGDLIAWNAKAPGYRLPTEAEWEYACRAGTTGPFSTGDNITTHEANYNGYYPYNNNARGSYMRTTMPVGSYPPNPWGLYDMHGNVTEWCWDWYADYNTAPQTDPHGASGGRRGRIARGGSYSDGGSDQRSAVRFYGEPSFRLDQLGFRIVRQTP</sequence>
<dbReference type="GO" id="GO:0016301">
    <property type="term" value="F:kinase activity"/>
    <property type="evidence" value="ECO:0007669"/>
    <property type="project" value="UniProtKB-KW"/>
</dbReference>
<evidence type="ECO:0000256" key="1">
    <source>
        <dbReference type="SAM" id="MobiDB-lite"/>
    </source>
</evidence>
<dbReference type="GO" id="GO:0030288">
    <property type="term" value="C:outer membrane-bounded periplasmic space"/>
    <property type="evidence" value="ECO:0007669"/>
    <property type="project" value="InterPro"/>
</dbReference>
<evidence type="ECO:0000313" key="4">
    <source>
        <dbReference type="EMBL" id="AEF83304.1"/>
    </source>
</evidence>
<dbReference type="HOGENOM" id="CLU_618114_0_0_12"/>
<keyword evidence="5" id="KW-1185">Reference proteome</keyword>
<dbReference type="GO" id="GO:0120147">
    <property type="term" value="F:formylglycine-generating oxidase activity"/>
    <property type="evidence" value="ECO:0007669"/>
    <property type="project" value="TreeGrafter"/>
</dbReference>
<dbReference type="Gene3D" id="3.90.1580.10">
    <property type="entry name" value="paralog of FGE (formylglycine-generating enzyme)"/>
    <property type="match status" value="1"/>
</dbReference>
<dbReference type="InParanoid" id="F5YA68"/>
<dbReference type="AlphaFoldDB" id="F5YA68"/>
<dbReference type="Pfam" id="PF03783">
    <property type="entry name" value="CsgG"/>
    <property type="match status" value="1"/>
</dbReference>
<keyword evidence="2" id="KW-0732">Signal</keyword>
<dbReference type="InterPro" id="IPR042095">
    <property type="entry name" value="SUMF_sf"/>
</dbReference>
<name>F5YA68_LEAAZ</name>
<reference evidence="5" key="1">
    <citation type="submission" date="2009-12" db="EMBL/GenBank/DDBJ databases">
        <title>Complete sequence of Treponema azotonutricium strain ZAS-9.</title>
        <authorList>
            <person name="Tetu S.G."/>
            <person name="Matson E."/>
            <person name="Ren Q."/>
            <person name="Seshadri R."/>
            <person name="Elbourne L."/>
            <person name="Hassan K.A."/>
            <person name="Durkin A."/>
            <person name="Radune D."/>
            <person name="Mohamoud Y."/>
            <person name="Shay R."/>
            <person name="Jin S."/>
            <person name="Zhang X."/>
            <person name="Lucey K."/>
            <person name="Ballor N.R."/>
            <person name="Ottesen E."/>
            <person name="Rosenthal R."/>
            <person name="Allen A."/>
            <person name="Leadbetter J.R."/>
            <person name="Paulsen I.T."/>
        </authorList>
    </citation>
    <scope>NUCLEOTIDE SEQUENCE [LARGE SCALE GENOMIC DNA]</scope>
    <source>
        <strain evidence="5">ATCC BAA-888 / DSM 13862 / ZAS-9</strain>
    </source>
</reference>
<dbReference type="KEGG" id="taz:TREAZ_0765"/>
<dbReference type="InterPro" id="IPR016187">
    <property type="entry name" value="CTDL_fold"/>
</dbReference>
<dbReference type="Gene3D" id="3.40.50.10610">
    <property type="entry name" value="ABC-type transport auxiliary lipoprotein component"/>
    <property type="match status" value="1"/>
</dbReference>
<protein>
    <submittedName>
        <fullName evidence="4">Serine/threonine kinase</fullName>
    </submittedName>
</protein>
<organism evidence="4 5">
    <name type="scientific">Leadbettera azotonutricia (strain ATCC BAA-888 / DSM 13862 / ZAS-9)</name>
    <name type="common">Treponema azotonutricium</name>
    <dbReference type="NCBI Taxonomy" id="545695"/>
    <lineage>
        <taxon>Bacteria</taxon>
        <taxon>Pseudomonadati</taxon>
        <taxon>Spirochaetota</taxon>
        <taxon>Spirochaetia</taxon>
        <taxon>Spirochaetales</taxon>
        <taxon>Breznakiellaceae</taxon>
        <taxon>Leadbettera</taxon>
    </lineage>
</organism>
<accession>F5YA68</accession>
<dbReference type="SUPFAM" id="SSF56436">
    <property type="entry name" value="C-type lectin-like"/>
    <property type="match status" value="1"/>
</dbReference>
<proteinExistence type="predicted"/>
<dbReference type="InterPro" id="IPR005534">
    <property type="entry name" value="Curli_assmbl/transp-comp_CsgG"/>
</dbReference>
<dbReference type="eggNOG" id="COG1262">
    <property type="taxonomic scope" value="Bacteria"/>
</dbReference>
<evidence type="ECO:0000313" key="5">
    <source>
        <dbReference type="Proteomes" id="UP000009222"/>
    </source>
</evidence>
<dbReference type="InterPro" id="IPR051043">
    <property type="entry name" value="Sulfatase_Mod_Factor_Kinase"/>
</dbReference>
<feature type="region of interest" description="Disordered" evidence="1">
    <location>
        <begin position="390"/>
        <end position="417"/>
    </location>
</feature>
<feature type="chain" id="PRO_5003329487" evidence="2">
    <location>
        <begin position="21"/>
        <end position="443"/>
    </location>
</feature>
<dbReference type="STRING" id="545695.TREAZ_0765"/>
<reference evidence="4 5" key="2">
    <citation type="journal article" date="2011" name="ISME J.">
        <title>RNA-seq reveals cooperative metabolic interactions between two termite-gut spirochete species in co-culture.</title>
        <authorList>
            <person name="Rosenthal A.Z."/>
            <person name="Matson E.G."/>
            <person name="Eldar A."/>
            <person name="Leadbetter J.R."/>
        </authorList>
    </citation>
    <scope>NUCLEOTIDE SEQUENCE [LARGE SCALE GENOMIC DNA]</scope>
    <source>
        <strain evidence="5">ATCC BAA-888 / DSM 13862 / ZAS-9</strain>
    </source>
</reference>
<dbReference type="PANTHER" id="PTHR23150:SF19">
    <property type="entry name" value="FORMYLGLYCINE-GENERATING ENZYME"/>
    <property type="match status" value="1"/>
</dbReference>
<dbReference type="PANTHER" id="PTHR23150">
    <property type="entry name" value="SULFATASE MODIFYING FACTOR 1, 2"/>
    <property type="match status" value="1"/>
</dbReference>
<dbReference type="InterPro" id="IPR005532">
    <property type="entry name" value="SUMF_dom"/>
</dbReference>
<dbReference type="EMBL" id="CP001841">
    <property type="protein sequence ID" value="AEF83304.1"/>
    <property type="molecule type" value="Genomic_DNA"/>
</dbReference>
<keyword evidence="4" id="KW-0418">Kinase</keyword>
<evidence type="ECO:0000259" key="3">
    <source>
        <dbReference type="Pfam" id="PF03781"/>
    </source>
</evidence>
<gene>
    <name evidence="4" type="ordered locus">TREAZ_0765</name>
</gene>
<dbReference type="Proteomes" id="UP000009222">
    <property type="component" value="Chromosome"/>
</dbReference>
<evidence type="ECO:0000256" key="2">
    <source>
        <dbReference type="SAM" id="SignalP"/>
    </source>
</evidence>
<feature type="signal peptide" evidence="2">
    <location>
        <begin position="1"/>
        <end position="20"/>
    </location>
</feature>
<keyword evidence="4" id="KW-0808">Transferase</keyword>
<dbReference type="Pfam" id="PF03781">
    <property type="entry name" value="FGE-sulfatase"/>
    <property type="match status" value="1"/>
</dbReference>